<organism evidence="1 2">
    <name type="scientific">Nonomuraea solani</name>
    <dbReference type="NCBI Taxonomy" id="1144553"/>
    <lineage>
        <taxon>Bacteria</taxon>
        <taxon>Bacillati</taxon>
        <taxon>Actinomycetota</taxon>
        <taxon>Actinomycetes</taxon>
        <taxon>Streptosporangiales</taxon>
        <taxon>Streptosporangiaceae</taxon>
        <taxon>Nonomuraea</taxon>
    </lineage>
</organism>
<dbReference type="OrthoDB" id="4563074at2"/>
<protein>
    <submittedName>
        <fullName evidence="1">Transcription regulator of the Arc/MetJ class</fullName>
    </submittedName>
</protein>
<dbReference type="Proteomes" id="UP000236732">
    <property type="component" value="Unassembled WGS sequence"/>
</dbReference>
<accession>A0A1H6CNA8</accession>
<dbReference type="EMBL" id="FNVT01000004">
    <property type="protein sequence ID" value="SEG74430.1"/>
    <property type="molecule type" value="Genomic_DNA"/>
</dbReference>
<dbReference type="Pfam" id="PF09957">
    <property type="entry name" value="VapB_antitoxin"/>
    <property type="match status" value="1"/>
</dbReference>
<keyword evidence="2" id="KW-1185">Reference proteome</keyword>
<evidence type="ECO:0000313" key="2">
    <source>
        <dbReference type="Proteomes" id="UP000236732"/>
    </source>
</evidence>
<evidence type="ECO:0000313" key="1">
    <source>
        <dbReference type="EMBL" id="SEG74430.1"/>
    </source>
</evidence>
<gene>
    <name evidence="1" type="ORF">SAMN05444920_104168</name>
</gene>
<dbReference type="RefSeq" id="WP_103956737.1">
    <property type="nucleotide sequence ID" value="NZ_FNVT01000004.1"/>
</dbReference>
<dbReference type="AlphaFoldDB" id="A0A1H6CNA8"/>
<reference evidence="1 2" key="1">
    <citation type="submission" date="2016-10" db="EMBL/GenBank/DDBJ databases">
        <authorList>
            <person name="de Groot N.N."/>
        </authorList>
    </citation>
    <scope>NUCLEOTIDE SEQUENCE [LARGE SCALE GENOMIC DNA]</scope>
    <source>
        <strain evidence="1 2">CGMCC 4.7037</strain>
    </source>
</reference>
<name>A0A1H6CNA8_9ACTN</name>
<proteinExistence type="predicted"/>
<sequence>MAVTQIDIDDDALREAMRMMGTTTKKETVNFALREYVARIQRIEALERLAARAQRGEFDEASAARHAARTAWKDAIG</sequence>
<dbReference type="InterPro" id="IPR019239">
    <property type="entry name" value="VapB_antitoxin"/>
</dbReference>